<name>V9F2A4_PHYNI</name>
<dbReference type="OrthoDB" id="123933at2759"/>
<keyword evidence="2" id="KW-0812">Transmembrane</keyword>
<dbReference type="EMBL" id="ANIZ01001719">
    <property type="protein sequence ID" value="ETI45221.1"/>
    <property type="molecule type" value="Genomic_DNA"/>
</dbReference>
<feature type="transmembrane region" description="Helical" evidence="2">
    <location>
        <begin position="309"/>
        <end position="334"/>
    </location>
</feature>
<keyword evidence="2" id="KW-1133">Transmembrane helix</keyword>
<protein>
    <submittedName>
        <fullName evidence="3">Uncharacterized protein</fullName>
    </submittedName>
</protein>
<feature type="compositionally biased region" description="Low complexity" evidence="1">
    <location>
        <begin position="279"/>
        <end position="288"/>
    </location>
</feature>
<dbReference type="eggNOG" id="ENOG502R8JU">
    <property type="taxonomic scope" value="Eukaryota"/>
</dbReference>
<comment type="caution">
    <text evidence="3">The sequence shown here is derived from an EMBL/GenBank/DDBJ whole genome shotgun (WGS) entry which is preliminary data.</text>
</comment>
<feature type="compositionally biased region" description="Polar residues" evidence="1">
    <location>
        <begin position="9"/>
        <end position="18"/>
    </location>
</feature>
<feature type="transmembrane region" description="Helical" evidence="2">
    <location>
        <begin position="175"/>
        <end position="193"/>
    </location>
</feature>
<evidence type="ECO:0000313" key="3">
    <source>
        <dbReference type="EMBL" id="ETI45221.1"/>
    </source>
</evidence>
<dbReference type="AlphaFoldDB" id="V9F2A4"/>
<feature type="compositionally biased region" description="Basic residues" evidence="1">
    <location>
        <begin position="269"/>
        <end position="278"/>
    </location>
</feature>
<gene>
    <name evidence="3" type="ORF">F443_10128</name>
</gene>
<sequence length="374" mass="41567">MAKKRRHVASTQRASATTNREKPIDHEAIKKSLETLGAYYDRLSGEVVGIPARLERTLLLHSLVVLVVQNALMVVQSVPTTQFALLAGTVVWMTRKSFVELFLPPAPLRVGSGREIGLRILILVLGMSGLGALYYRNEIPSDTLHIVAFAAVFLLDIVSIYLIRGAIGRLTIRQILLSAMEVTYLVTGISISLNYKKEWIYDEMAFALTAATAFVHVIVLLTAKYVVLHCFGDINGAFMKTQQRGAKLLESVWQDIDRFEPDQLSVGASKKKKSKSKSHISSMKTITSGNDSSALQTNRSIFKEPRVQLALLTLVQILLLLTQLVLSALVLYSWEMTSVLMLSSSHVLWTLGQVRRKVLSRCTVRSADQKLKSE</sequence>
<keyword evidence="2" id="KW-0472">Membrane</keyword>
<feature type="transmembrane region" description="Helical" evidence="2">
    <location>
        <begin position="116"/>
        <end position="137"/>
    </location>
</feature>
<organism evidence="3 4">
    <name type="scientific">Phytophthora nicotianae P1569</name>
    <dbReference type="NCBI Taxonomy" id="1317065"/>
    <lineage>
        <taxon>Eukaryota</taxon>
        <taxon>Sar</taxon>
        <taxon>Stramenopiles</taxon>
        <taxon>Oomycota</taxon>
        <taxon>Peronosporomycetes</taxon>
        <taxon>Peronosporales</taxon>
        <taxon>Peronosporaceae</taxon>
        <taxon>Phytophthora</taxon>
    </lineage>
</organism>
<keyword evidence="4" id="KW-1185">Reference proteome</keyword>
<feature type="transmembrane region" description="Helical" evidence="2">
    <location>
        <begin position="205"/>
        <end position="227"/>
    </location>
</feature>
<accession>V9F2A4</accession>
<dbReference type="Proteomes" id="UP000018721">
    <property type="component" value="Unassembled WGS sequence"/>
</dbReference>
<feature type="transmembrane region" description="Helical" evidence="2">
    <location>
        <begin position="143"/>
        <end position="163"/>
    </location>
</feature>
<proteinExistence type="predicted"/>
<evidence type="ECO:0000313" key="4">
    <source>
        <dbReference type="Proteomes" id="UP000018721"/>
    </source>
</evidence>
<evidence type="ECO:0000256" key="1">
    <source>
        <dbReference type="SAM" id="MobiDB-lite"/>
    </source>
</evidence>
<evidence type="ECO:0000256" key="2">
    <source>
        <dbReference type="SAM" id="Phobius"/>
    </source>
</evidence>
<reference evidence="3 4" key="1">
    <citation type="submission" date="2013-11" db="EMBL/GenBank/DDBJ databases">
        <title>The Genome Sequence of Phytophthora parasitica P1569.</title>
        <authorList>
            <consortium name="The Broad Institute Genomics Platform"/>
            <person name="Russ C."/>
            <person name="Tyler B."/>
            <person name="Panabieres F."/>
            <person name="Shan W."/>
            <person name="Tripathy S."/>
            <person name="Grunwald N."/>
            <person name="Machado M."/>
            <person name="Johnson C.S."/>
            <person name="Arredondo F."/>
            <person name="Hong C."/>
            <person name="Coffey M."/>
            <person name="Young S.K."/>
            <person name="Zeng Q."/>
            <person name="Gargeya S."/>
            <person name="Fitzgerald M."/>
            <person name="Abouelleil A."/>
            <person name="Alvarado L."/>
            <person name="Chapman S.B."/>
            <person name="Gainer-Dewar J."/>
            <person name="Goldberg J."/>
            <person name="Griggs A."/>
            <person name="Gujja S."/>
            <person name="Hansen M."/>
            <person name="Howarth C."/>
            <person name="Imamovic A."/>
            <person name="Ireland A."/>
            <person name="Larimer J."/>
            <person name="McCowan C."/>
            <person name="Murphy C."/>
            <person name="Pearson M."/>
            <person name="Poon T.W."/>
            <person name="Priest M."/>
            <person name="Roberts A."/>
            <person name="Saif S."/>
            <person name="Shea T."/>
            <person name="Sykes S."/>
            <person name="Wortman J."/>
            <person name="Nusbaum C."/>
            <person name="Birren B."/>
        </authorList>
    </citation>
    <scope>NUCLEOTIDE SEQUENCE [LARGE SCALE GENOMIC DNA]</scope>
    <source>
        <strain evidence="3 4">P1569</strain>
    </source>
</reference>
<feature type="region of interest" description="Disordered" evidence="1">
    <location>
        <begin position="1"/>
        <end position="22"/>
    </location>
</feature>
<dbReference type="HOGENOM" id="CLU_738666_0_0_1"/>
<feature type="region of interest" description="Disordered" evidence="1">
    <location>
        <begin position="268"/>
        <end position="293"/>
    </location>
</feature>